<dbReference type="NCBIfam" id="TIGR00254">
    <property type="entry name" value="GGDEF"/>
    <property type="match status" value="1"/>
</dbReference>
<name>A0AAW3ZJW5_9GAMM</name>
<comment type="caution">
    <text evidence="5">The sequence shown here is derived from an EMBL/GenBank/DDBJ whole genome shotgun (WGS) entry which is preliminary data.</text>
</comment>
<dbReference type="InterPro" id="IPR001633">
    <property type="entry name" value="EAL_dom"/>
</dbReference>
<feature type="domain" description="EAL" evidence="3">
    <location>
        <begin position="439"/>
        <end position="691"/>
    </location>
</feature>
<dbReference type="PANTHER" id="PTHR44757">
    <property type="entry name" value="DIGUANYLATE CYCLASE DGCP"/>
    <property type="match status" value="1"/>
</dbReference>
<dbReference type="CDD" id="cd00130">
    <property type="entry name" value="PAS"/>
    <property type="match status" value="1"/>
</dbReference>
<dbReference type="CDD" id="cd01948">
    <property type="entry name" value="EAL"/>
    <property type="match status" value="1"/>
</dbReference>
<dbReference type="AlphaFoldDB" id="A0AAW3ZJW5"/>
<dbReference type="PANTHER" id="PTHR44757:SF2">
    <property type="entry name" value="BIOFILM ARCHITECTURE MAINTENANCE PROTEIN MBAA"/>
    <property type="match status" value="1"/>
</dbReference>
<dbReference type="SUPFAM" id="SSF141868">
    <property type="entry name" value="EAL domain-like"/>
    <property type="match status" value="1"/>
</dbReference>
<dbReference type="InterPro" id="IPR000160">
    <property type="entry name" value="GGDEF_dom"/>
</dbReference>
<keyword evidence="6" id="KW-1185">Reference proteome</keyword>
<evidence type="ECO:0000256" key="1">
    <source>
        <dbReference type="SAM" id="MobiDB-lite"/>
    </source>
</evidence>
<feature type="region of interest" description="Disordered" evidence="1">
    <location>
        <begin position="1"/>
        <end position="20"/>
    </location>
</feature>
<dbReference type="Proteomes" id="UP000613768">
    <property type="component" value="Unassembled WGS sequence"/>
</dbReference>
<dbReference type="SMART" id="SM00091">
    <property type="entry name" value="PAS"/>
    <property type="match status" value="1"/>
</dbReference>
<evidence type="ECO:0000313" key="6">
    <source>
        <dbReference type="Proteomes" id="UP000613768"/>
    </source>
</evidence>
<feature type="domain" description="GGDEF" evidence="4">
    <location>
        <begin position="297"/>
        <end position="430"/>
    </location>
</feature>
<dbReference type="Gene3D" id="3.30.450.20">
    <property type="entry name" value="PAS domain"/>
    <property type="match status" value="2"/>
</dbReference>
<dbReference type="RefSeq" id="WP_192029480.1">
    <property type="nucleotide sequence ID" value="NZ_JACYTR010000016.1"/>
</dbReference>
<gene>
    <name evidence="5" type="ORF">IFO71_09945</name>
</gene>
<evidence type="ECO:0000259" key="3">
    <source>
        <dbReference type="PROSITE" id="PS50883"/>
    </source>
</evidence>
<dbReference type="InterPro" id="IPR001610">
    <property type="entry name" value="PAC"/>
</dbReference>
<dbReference type="SMART" id="SM00267">
    <property type="entry name" value="GGDEF"/>
    <property type="match status" value="1"/>
</dbReference>
<dbReference type="InterPro" id="IPR035965">
    <property type="entry name" value="PAS-like_dom_sf"/>
</dbReference>
<dbReference type="Gene3D" id="3.20.20.450">
    <property type="entry name" value="EAL domain"/>
    <property type="match status" value="1"/>
</dbReference>
<dbReference type="PROSITE" id="PS50112">
    <property type="entry name" value="PAS"/>
    <property type="match status" value="1"/>
</dbReference>
<protein>
    <submittedName>
        <fullName evidence="5">EAL domain-containing protein</fullName>
    </submittedName>
</protein>
<feature type="domain" description="PAS" evidence="2">
    <location>
        <begin position="165"/>
        <end position="205"/>
    </location>
</feature>
<dbReference type="SUPFAM" id="SSF55785">
    <property type="entry name" value="PYP-like sensor domain (PAS domain)"/>
    <property type="match status" value="1"/>
</dbReference>
<dbReference type="CDD" id="cd01949">
    <property type="entry name" value="GGDEF"/>
    <property type="match status" value="1"/>
</dbReference>
<organism evidence="5 6">
    <name type="scientific">Pseudomarimonas arenosa</name>
    <dbReference type="NCBI Taxonomy" id="2774145"/>
    <lineage>
        <taxon>Bacteria</taxon>
        <taxon>Pseudomonadati</taxon>
        <taxon>Pseudomonadota</taxon>
        <taxon>Gammaproteobacteria</taxon>
        <taxon>Lysobacterales</taxon>
        <taxon>Lysobacteraceae</taxon>
        <taxon>Pseudomarimonas</taxon>
    </lineage>
</organism>
<accession>A0AAW3ZJW5</accession>
<dbReference type="InterPro" id="IPR000014">
    <property type="entry name" value="PAS"/>
</dbReference>
<dbReference type="InterPro" id="IPR029787">
    <property type="entry name" value="Nucleotide_cyclase"/>
</dbReference>
<dbReference type="SMART" id="SM00052">
    <property type="entry name" value="EAL"/>
    <property type="match status" value="1"/>
</dbReference>
<evidence type="ECO:0000259" key="2">
    <source>
        <dbReference type="PROSITE" id="PS50112"/>
    </source>
</evidence>
<sequence>MSQPDIPRSAERTDRCSGPPDSARAELALCLQTVLQVEQVALWEWLADGDRIRLHAAIASADTATEDRAMSELIDDSHVEDQYGLRESWGRLVEGRSDSIDCTFRLAHGMRWRWLRLRGRVTERGRDGRACRVLGTHSDVSRQHRQAFHQQLRAQCFSHSSQARWIVDQNGMVVDSNATAQSMTGCSAEELAGRSIAGVLPDVAHQLLRAQPQEWQGETQMKAAGGHKLTVEARLVPCQGRREGVVFHAISVRDITSQKLSARALDKLAHSDGLTSLPNRIALQAELRRRLAHNDPPELAVMFINLDGFKATNEALGHDFGDALLVRVAERLRELVPGSHVVGRWGADEFVLLIEHREPRAEAARMAERVLQALKVETLVEHHTMTLGASIGIAVAGEDGLSAELLIRRADAAMNAAKRNKRGGWEFFRDQFDEDSLRRLTLVNLLRQDADRGRFEFAAQPKVDPSGQPTGFELLIRWHTEAFGAVSPAYFIPLAEEIGVISALGREAMLAATHLIRGLHNAGNPLPVAVNLSSRQLIDPILEQALIESCAIEGIDPSWLEIEVTESALLDNVERAKTLLGALRQRGFRTALDDFGTGFSSLSYLRDLPFDKVKIDKSFVSGVGESPRGVALTRGIADLCRALGMRTVAEGVEQQIQWELLREIGVDEYQGFLFSPPLSMDEAIRYACRDDRKPKTAP</sequence>
<proteinExistence type="predicted"/>
<dbReference type="SUPFAM" id="SSF55073">
    <property type="entry name" value="Nucleotide cyclase"/>
    <property type="match status" value="1"/>
</dbReference>
<dbReference type="Pfam" id="PF00990">
    <property type="entry name" value="GGDEF"/>
    <property type="match status" value="1"/>
</dbReference>
<dbReference type="NCBIfam" id="TIGR00229">
    <property type="entry name" value="sensory_box"/>
    <property type="match status" value="1"/>
</dbReference>
<dbReference type="Pfam" id="PF00563">
    <property type="entry name" value="EAL"/>
    <property type="match status" value="1"/>
</dbReference>
<dbReference type="Pfam" id="PF13426">
    <property type="entry name" value="PAS_9"/>
    <property type="match status" value="1"/>
</dbReference>
<dbReference type="InterPro" id="IPR043128">
    <property type="entry name" value="Rev_trsase/Diguanyl_cyclase"/>
</dbReference>
<evidence type="ECO:0000259" key="4">
    <source>
        <dbReference type="PROSITE" id="PS50887"/>
    </source>
</evidence>
<dbReference type="InterPro" id="IPR035919">
    <property type="entry name" value="EAL_sf"/>
</dbReference>
<dbReference type="Gene3D" id="3.30.70.270">
    <property type="match status" value="1"/>
</dbReference>
<reference evidence="5 6" key="1">
    <citation type="submission" date="2020-09" db="EMBL/GenBank/DDBJ databases">
        <title>Pseudoxanthomonas sp. CAU 1598 isolated from sand of Yaerae Beach.</title>
        <authorList>
            <person name="Kim W."/>
        </authorList>
    </citation>
    <scope>NUCLEOTIDE SEQUENCE [LARGE SCALE GENOMIC DNA]</scope>
    <source>
        <strain evidence="5 6">CAU 1598</strain>
    </source>
</reference>
<dbReference type="EMBL" id="JACYTR010000016">
    <property type="protein sequence ID" value="MBD8526058.1"/>
    <property type="molecule type" value="Genomic_DNA"/>
</dbReference>
<dbReference type="PROSITE" id="PS50883">
    <property type="entry name" value="EAL"/>
    <property type="match status" value="1"/>
</dbReference>
<dbReference type="PROSITE" id="PS50887">
    <property type="entry name" value="GGDEF"/>
    <property type="match status" value="1"/>
</dbReference>
<dbReference type="SMART" id="SM00086">
    <property type="entry name" value="PAC"/>
    <property type="match status" value="2"/>
</dbReference>
<evidence type="ECO:0000313" key="5">
    <source>
        <dbReference type="EMBL" id="MBD8526058.1"/>
    </source>
</evidence>
<dbReference type="InterPro" id="IPR052155">
    <property type="entry name" value="Biofilm_reg_signaling"/>
</dbReference>